<dbReference type="AlphaFoldDB" id="A0A498C2V2"/>
<dbReference type="PANTHER" id="PTHR30545:SF2">
    <property type="entry name" value="SUGAR FERMENTATION STIMULATION PROTEIN A"/>
    <property type="match status" value="1"/>
</dbReference>
<name>A0A498C2V2_9GAMM</name>
<accession>A0A498C2V2</accession>
<comment type="caution">
    <text evidence="4">The sequence shown here is derived from an EMBL/GenBank/DDBJ whole genome shotgun (WGS) entry which is preliminary data.</text>
</comment>
<dbReference type="InterPro" id="IPR005224">
    <property type="entry name" value="SfsA"/>
</dbReference>
<dbReference type="EMBL" id="RCDA01000001">
    <property type="protein sequence ID" value="RLK50394.1"/>
    <property type="molecule type" value="Genomic_DNA"/>
</dbReference>
<dbReference type="InterPro" id="IPR041465">
    <property type="entry name" value="SfsA_N"/>
</dbReference>
<dbReference type="Gene3D" id="2.40.50.580">
    <property type="match status" value="1"/>
</dbReference>
<keyword evidence="5" id="KW-1185">Reference proteome</keyword>
<dbReference type="PANTHER" id="PTHR30545">
    <property type="entry name" value="SUGAR FERMENTATION STIMULATION PROTEIN A"/>
    <property type="match status" value="1"/>
</dbReference>
<evidence type="ECO:0000256" key="1">
    <source>
        <dbReference type="HAMAP-Rule" id="MF_00095"/>
    </source>
</evidence>
<evidence type="ECO:0000259" key="2">
    <source>
        <dbReference type="Pfam" id="PF03749"/>
    </source>
</evidence>
<dbReference type="GO" id="GO:0003677">
    <property type="term" value="F:DNA binding"/>
    <property type="evidence" value="ECO:0007669"/>
    <property type="project" value="InterPro"/>
</dbReference>
<sequence length="238" mass="26256">MKFDELLQAGTLHRRYKRFLADITLDNGESITAHCPNTGSMMGCCEPGARVWVSRSNNPRRKYAHTWELVEVSPGVVVGVHTGRANALVEEAVLAQRLPELSGYRRVRREVRVQERPMRADLLLMDHVDGEPDCLVEVKNVTAAVEGGVALFPDAVSARGTRHLEVLAAEAREGRRTALVFCVQRTDAREVRPADRIDPAYGRALRAARADGMAAYALQGTPTPEGIELTRTLPVHCP</sequence>
<protein>
    <recommendedName>
        <fullName evidence="1">Sugar fermentation stimulation protein homolog</fullName>
    </recommendedName>
</protein>
<evidence type="ECO:0000313" key="4">
    <source>
        <dbReference type="EMBL" id="RLK50394.1"/>
    </source>
</evidence>
<dbReference type="CDD" id="cd22359">
    <property type="entry name" value="SfsA-like_bacterial"/>
    <property type="match status" value="1"/>
</dbReference>
<dbReference type="FunFam" id="2.40.50.580:FF:000001">
    <property type="entry name" value="Sugar fermentation stimulation protein A"/>
    <property type="match status" value="1"/>
</dbReference>
<feature type="domain" description="SfsA N-terminal OB" evidence="3">
    <location>
        <begin position="14"/>
        <end position="79"/>
    </location>
</feature>
<feature type="domain" description="Sugar fermentation stimulation protein C-terminal" evidence="2">
    <location>
        <begin position="84"/>
        <end position="225"/>
    </location>
</feature>
<dbReference type="Pfam" id="PF03749">
    <property type="entry name" value="SfsA"/>
    <property type="match status" value="1"/>
</dbReference>
<dbReference type="OrthoDB" id="9802365at2"/>
<evidence type="ECO:0000313" key="5">
    <source>
        <dbReference type="Proteomes" id="UP000275461"/>
    </source>
</evidence>
<gene>
    <name evidence="1" type="primary">sfsA</name>
    <name evidence="4" type="ORF">DFR31_0290</name>
</gene>
<proteinExistence type="inferred from homology"/>
<dbReference type="NCBIfam" id="TIGR00230">
    <property type="entry name" value="sfsA"/>
    <property type="match status" value="1"/>
</dbReference>
<dbReference type="RefSeq" id="WP_121440885.1">
    <property type="nucleotide sequence ID" value="NZ_RCDA01000001.1"/>
</dbReference>
<reference evidence="4 5" key="1">
    <citation type="submission" date="2018-10" db="EMBL/GenBank/DDBJ databases">
        <title>Genomic Encyclopedia of Type Strains, Phase IV (KMG-IV): sequencing the most valuable type-strain genomes for metagenomic binning, comparative biology and taxonomic classification.</title>
        <authorList>
            <person name="Goeker M."/>
        </authorList>
    </citation>
    <scope>NUCLEOTIDE SEQUENCE [LARGE SCALE GENOMIC DNA]</scope>
    <source>
        <strain evidence="4 5">DSM 12769</strain>
    </source>
</reference>
<dbReference type="InterPro" id="IPR040452">
    <property type="entry name" value="SfsA_C"/>
</dbReference>
<organism evidence="4 5">
    <name type="scientific">Alkalispirillum mobile</name>
    <dbReference type="NCBI Taxonomy" id="85925"/>
    <lineage>
        <taxon>Bacteria</taxon>
        <taxon>Pseudomonadati</taxon>
        <taxon>Pseudomonadota</taxon>
        <taxon>Gammaproteobacteria</taxon>
        <taxon>Chromatiales</taxon>
        <taxon>Ectothiorhodospiraceae</taxon>
        <taxon>Alkalispirillum</taxon>
    </lineage>
</organism>
<dbReference type="Gene3D" id="3.40.1350.60">
    <property type="match status" value="1"/>
</dbReference>
<dbReference type="HAMAP" id="MF_00095">
    <property type="entry name" value="SfsA"/>
    <property type="match status" value="1"/>
</dbReference>
<evidence type="ECO:0000259" key="3">
    <source>
        <dbReference type="Pfam" id="PF17746"/>
    </source>
</evidence>
<dbReference type="Pfam" id="PF17746">
    <property type="entry name" value="SfsA_N"/>
    <property type="match status" value="1"/>
</dbReference>
<dbReference type="Proteomes" id="UP000275461">
    <property type="component" value="Unassembled WGS sequence"/>
</dbReference>
<comment type="similarity">
    <text evidence="1">Belongs to the SfsA family.</text>
</comment>